<gene>
    <name evidence="3" type="ORF">OIU77_007900</name>
</gene>
<sequence length="116" mass="13698">MSIELKKKTMTVIGDIDAIQIVNKLRKLCVTEIISIGLAKEPEKKEHVKKKEEKKEPEKKKEPEEKKEPEKKKEPGEHYEDPVAELVKAYRSYNPHMPPYYYVRREEEDPNACVIY</sequence>
<evidence type="ECO:0000256" key="2">
    <source>
        <dbReference type="SAM" id="MobiDB-lite"/>
    </source>
</evidence>
<dbReference type="Proteomes" id="UP001141253">
    <property type="component" value="Chromosome 15W"/>
</dbReference>
<evidence type="ECO:0000256" key="1">
    <source>
        <dbReference type="ARBA" id="ARBA00022723"/>
    </source>
</evidence>
<name>A0ABQ9AIQ1_9ROSI</name>
<dbReference type="InterPro" id="IPR051863">
    <property type="entry name" value="HIPP"/>
</dbReference>
<organism evidence="3 4">
    <name type="scientific">Salix suchowensis</name>
    <dbReference type="NCBI Taxonomy" id="1278906"/>
    <lineage>
        <taxon>Eukaryota</taxon>
        <taxon>Viridiplantae</taxon>
        <taxon>Streptophyta</taxon>
        <taxon>Embryophyta</taxon>
        <taxon>Tracheophyta</taxon>
        <taxon>Spermatophyta</taxon>
        <taxon>Magnoliopsida</taxon>
        <taxon>eudicotyledons</taxon>
        <taxon>Gunneridae</taxon>
        <taxon>Pentapetalae</taxon>
        <taxon>rosids</taxon>
        <taxon>fabids</taxon>
        <taxon>Malpighiales</taxon>
        <taxon>Salicaceae</taxon>
        <taxon>Saliceae</taxon>
        <taxon>Salix</taxon>
    </lineage>
</organism>
<reference evidence="3" key="2">
    <citation type="journal article" date="2023" name="Int. J. Mol. Sci.">
        <title>De Novo Assembly and Annotation of 11 Diverse Shrub Willow (Salix) Genomes Reveals Novel Gene Organization in Sex-Linked Regions.</title>
        <authorList>
            <person name="Hyden B."/>
            <person name="Feng K."/>
            <person name="Yates T.B."/>
            <person name="Jawdy S."/>
            <person name="Cereghino C."/>
            <person name="Smart L.B."/>
            <person name="Muchero W."/>
        </authorList>
    </citation>
    <scope>NUCLEOTIDE SEQUENCE</scope>
    <source>
        <tissue evidence="3">Shoot tip</tissue>
    </source>
</reference>
<protein>
    <recommendedName>
        <fullName evidence="5">HMA domain-containing protein</fullName>
    </recommendedName>
</protein>
<evidence type="ECO:0000313" key="3">
    <source>
        <dbReference type="EMBL" id="KAJ6340042.1"/>
    </source>
</evidence>
<feature type="region of interest" description="Disordered" evidence="2">
    <location>
        <begin position="41"/>
        <end position="81"/>
    </location>
</feature>
<evidence type="ECO:0000313" key="4">
    <source>
        <dbReference type="Proteomes" id="UP001141253"/>
    </source>
</evidence>
<reference evidence="3" key="1">
    <citation type="submission" date="2022-10" db="EMBL/GenBank/DDBJ databases">
        <authorList>
            <person name="Hyden B.L."/>
            <person name="Feng K."/>
            <person name="Yates T."/>
            <person name="Jawdy S."/>
            <person name="Smart L.B."/>
            <person name="Muchero W."/>
        </authorList>
    </citation>
    <scope>NUCLEOTIDE SEQUENCE</scope>
    <source>
        <tissue evidence="3">Shoot tip</tissue>
    </source>
</reference>
<dbReference type="EMBL" id="JAPFFI010000020">
    <property type="protein sequence ID" value="KAJ6340042.1"/>
    <property type="molecule type" value="Genomic_DNA"/>
</dbReference>
<evidence type="ECO:0008006" key="5">
    <source>
        <dbReference type="Google" id="ProtNLM"/>
    </source>
</evidence>
<keyword evidence="1" id="KW-0479">Metal-binding</keyword>
<keyword evidence="4" id="KW-1185">Reference proteome</keyword>
<dbReference type="PANTHER" id="PTHR45811:SF80">
    <property type="entry name" value="COPPER TRANSPORT PROTEIN FAMILY-RELATED"/>
    <property type="match status" value="1"/>
</dbReference>
<accession>A0ABQ9AIQ1</accession>
<dbReference type="PANTHER" id="PTHR45811">
    <property type="entry name" value="COPPER TRANSPORT PROTEIN FAMILY-RELATED"/>
    <property type="match status" value="1"/>
</dbReference>
<dbReference type="Gene3D" id="3.30.70.100">
    <property type="match status" value="1"/>
</dbReference>
<proteinExistence type="predicted"/>
<comment type="caution">
    <text evidence="3">The sequence shown here is derived from an EMBL/GenBank/DDBJ whole genome shotgun (WGS) entry which is preliminary data.</text>
</comment>